<evidence type="ECO:0000256" key="6">
    <source>
        <dbReference type="ARBA" id="ARBA00022692"/>
    </source>
</evidence>
<dbReference type="GO" id="GO:0004497">
    <property type="term" value="F:monooxygenase activity"/>
    <property type="evidence" value="ECO:0007669"/>
    <property type="project" value="UniProtKB-KW"/>
</dbReference>
<comment type="subcellular location">
    <subcellularLocation>
        <location evidence="2">Membrane</location>
        <topology evidence="2">Single-pass membrane protein</topology>
    </subcellularLocation>
</comment>
<evidence type="ECO:0000256" key="13">
    <source>
        <dbReference type="SAM" id="MobiDB-lite"/>
    </source>
</evidence>
<dbReference type="STRING" id="742152.A0A2H3K1V9"/>
<keyword evidence="8" id="KW-1133">Transmembrane helix</keyword>
<dbReference type="InterPro" id="IPR002401">
    <property type="entry name" value="Cyt_P450_E_grp-I"/>
</dbReference>
<keyword evidence="5" id="KW-0349">Heme</keyword>
<evidence type="ECO:0000256" key="11">
    <source>
        <dbReference type="ARBA" id="ARBA00023033"/>
    </source>
</evidence>
<dbReference type="GO" id="GO:0005506">
    <property type="term" value="F:iron ion binding"/>
    <property type="evidence" value="ECO:0007669"/>
    <property type="project" value="InterPro"/>
</dbReference>
<evidence type="ECO:0000313" key="15">
    <source>
        <dbReference type="Proteomes" id="UP000218811"/>
    </source>
</evidence>
<evidence type="ECO:0000256" key="7">
    <source>
        <dbReference type="ARBA" id="ARBA00022723"/>
    </source>
</evidence>
<evidence type="ECO:0000256" key="12">
    <source>
        <dbReference type="ARBA" id="ARBA00023136"/>
    </source>
</evidence>
<dbReference type="InterPro" id="IPR050364">
    <property type="entry name" value="Cytochrome_P450_fung"/>
</dbReference>
<dbReference type="AlphaFoldDB" id="A0A2H3K1V9"/>
<dbReference type="InterPro" id="IPR036396">
    <property type="entry name" value="Cyt_P450_sf"/>
</dbReference>
<reference evidence="14 15" key="1">
    <citation type="journal article" date="2012" name="Science">
        <title>The Paleozoic origin of enzymatic lignin decomposition reconstructed from 31 fungal genomes.</title>
        <authorList>
            <person name="Floudas D."/>
            <person name="Binder M."/>
            <person name="Riley R."/>
            <person name="Barry K."/>
            <person name="Blanchette R.A."/>
            <person name="Henrissat B."/>
            <person name="Martinez A.T."/>
            <person name="Otillar R."/>
            <person name="Spatafora J.W."/>
            <person name="Yadav J.S."/>
            <person name="Aerts A."/>
            <person name="Benoit I."/>
            <person name="Boyd A."/>
            <person name="Carlson A."/>
            <person name="Copeland A."/>
            <person name="Coutinho P.M."/>
            <person name="de Vries R.P."/>
            <person name="Ferreira P."/>
            <person name="Findley K."/>
            <person name="Foster B."/>
            <person name="Gaskell J."/>
            <person name="Glotzer D."/>
            <person name="Gorecki P."/>
            <person name="Heitman J."/>
            <person name="Hesse C."/>
            <person name="Hori C."/>
            <person name="Igarashi K."/>
            <person name="Jurgens J.A."/>
            <person name="Kallen N."/>
            <person name="Kersten P."/>
            <person name="Kohler A."/>
            <person name="Kuees U."/>
            <person name="Kumar T.K.A."/>
            <person name="Kuo A."/>
            <person name="LaButti K."/>
            <person name="Larrondo L.F."/>
            <person name="Lindquist E."/>
            <person name="Ling A."/>
            <person name="Lombard V."/>
            <person name="Lucas S."/>
            <person name="Lundell T."/>
            <person name="Martin R."/>
            <person name="McLaughlin D.J."/>
            <person name="Morgenstern I."/>
            <person name="Morin E."/>
            <person name="Murat C."/>
            <person name="Nagy L.G."/>
            <person name="Nolan M."/>
            <person name="Ohm R.A."/>
            <person name="Patyshakuliyeva A."/>
            <person name="Rokas A."/>
            <person name="Ruiz-Duenas F.J."/>
            <person name="Sabat G."/>
            <person name="Salamov A."/>
            <person name="Samejima M."/>
            <person name="Schmutz J."/>
            <person name="Slot J.C."/>
            <person name="St John F."/>
            <person name="Stenlid J."/>
            <person name="Sun H."/>
            <person name="Sun S."/>
            <person name="Syed K."/>
            <person name="Tsang A."/>
            <person name="Wiebenga A."/>
            <person name="Young D."/>
            <person name="Pisabarro A."/>
            <person name="Eastwood D.C."/>
            <person name="Martin F."/>
            <person name="Cullen D."/>
            <person name="Grigoriev I.V."/>
            <person name="Hibbett D.S."/>
        </authorList>
    </citation>
    <scope>NUCLEOTIDE SEQUENCE [LARGE SCALE GENOMIC DNA]</scope>
    <source>
        <strain evidence="14 15">MD-104</strain>
    </source>
</reference>
<dbReference type="PANTHER" id="PTHR46300">
    <property type="entry name" value="P450, PUTATIVE (EUROFUNG)-RELATED-RELATED"/>
    <property type="match status" value="1"/>
</dbReference>
<dbReference type="GO" id="GO:0020037">
    <property type="term" value="F:heme binding"/>
    <property type="evidence" value="ECO:0007669"/>
    <property type="project" value="InterPro"/>
</dbReference>
<dbReference type="EMBL" id="KB468157">
    <property type="protein sequence ID" value="PCH44118.1"/>
    <property type="molecule type" value="Genomic_DNA"/>
</dbReference>
<keyword evidence="10" id="KW-0408">Iron</keyword>
<evidence type="ECO:0000256" key="1">
    <source>
        <dbReference type="ARBA" id="ARBA00001971"/>
    </source>
</evidence>
<dbReference type="OrthoDB" id="3934656at2759"/>
<keyword evidence="15" id="KW-1185">Reference proteome</keyword>
<accession>A0A2H3K1V9</accession>
<organism evidence="14 15">
    <name type="scientific">Wolfiporia cocos (strain MD-104)</name>
    <name type="common">Brown rot fungus</name>
    <dbReference type="NCBI Taxonomy" id="742152"/>
    <lineage>
        <taxon>Eukaryota</taxon>
        <taxon>Fungi</taxon>
        <taxon>Dikarya</taxon>
        <taxon>Basidiomycota</taxon>
        <taxon>Agaricomycotina</taxon>
        <taxon>Agaricomycetes</taxon>
        <taxon>Polyporales</taxon>
        <taxon>Phaeolaceae</taxon>
        <taxon>Wolfiporia</taxon>
    </lineage>
</organism>
<dbReference type="Gene3D" id="1.10.630.10">
    <property type="entry name" value="Cytochrome P450"/>
    <property type="match status" value="1"/>
</dbReference>
<name>A0A2H3K1V9_WOLCO</name>
<keyword evidence="11 14" id="KW-0503">Monooxygenase</keyword>
<dbReference type="OMA" id="HYLNVED"/>
<evidence type="ECO:0000313" key="14">
    <source>
        <dbReference type="EMBL" id="PCH44118.1"/>
    </source>
</evidence>
<evidence type="ECO:0000256" key="4">
    <source>
        <dbReference type="ARBA" id="ARBA00010617"/>
    </source>
</evidence>
<keyword evidence="7" id="KW-0479">Metal-binding</keyword>
<comment type="pathway">
    <text evidence="3">Secondary metabolite biosynthesis.</text>
</comment>
<proteinExistence type="inferred from homology"/>
<dbReference type="GO" id="GO:0016020">
    <property type="term" value="C:membrane"/>
    <property type="evidence" value="ECO:0007669"/>
    <property type="project" value="UniProtKB-SubCell"/>
</dbReference>
<dbReference type="PRINTS" id="PR00463">
    <property type="entry name" value="EP450I"/>
</dbReference>
<comment type="similarity">
    <text evidence="4">Belongs to the cytochrome P450 family.</text>
</comment>
<dbReference type="InterPro" id="IPR001128">
    <property type="entry name" value="Cyt_P450"/>
</dbReference>
<keyword evidence="9" id="KW-0560">Oxidoreductase</keyword>
<keyword evidence="6" id="KW-0812">Transmembrane</keyword>
<protein>
    <submittedName>
        <fullName evidence="14">Low nitrogen upregulated cytochrome P450 monooxygenase 1</fullName>
    </submittedName>
</protein>
<dbReference type="Pfam" id="PF00067">
    <property type="entry name" value="p450"/>
    <property type="match status" value="1"/>
</dbReference>
<dbReference type="Proteomes" id="UP000218811">
    <property type="component" value="Unassembled WGS sequence"/>
</dbReference>
<dbReference type="PANTHER" id="PTHR46300:SF7">
    <property type="entry name" value="P450, PUTATIVE (EUROFUNG)-RELATED"/>
    <property type="match status" value="1"/>
</dbReference>
<evidence type="ECO:0000256" key="10">
    <source>
        <dbReference type="ARBA" id="ARBA00023004"/>
    </source>
</evidence>
<evidence type="ECO:0000256" key="8">
    <source>
        <dbReference type="ARBA" id="ARBA00022989"/>
    </source>
</evidence>
<evidence type="ECO:0000256" key="3">
    <source>
        <dbReference type="ARBA" id="ARBA00005179"/>
    </source>
</evidence>
<keyword evidence="12" id="KW-0472">Membrane</keyword>
<sequence>RLPCLADRKQLPYVNAVYLETLRWNPVAPIGLAHRISEDAIVDNYLLPKGSTVVVNSWCLLHDPNIYREPFTFKPERHLSSHGTESELDPSPYVFGYGRR</sequence>
<evidence type="ECO:0000256" key="2">
    <source>
        <dbReference type="ARBA" id="ARBA00004167"/>
    </source>
</evidence>
<dbReference type="SUPFAM" id="SSF48264">
    <property type="entry name" value="Cytochrome P450"/>
    <property type="match status" value="1"/>
</dbReference>
<evidence type="ECO:0000256" key="5">
    <source>
        <dbReference type="ARBA" id="ARBA00022617"/>
    </source>
</evidence>
<dbReference type="GO" id="GO:0016705">
    <property type="term" value="F:oxidoreductase activity, acting on paired donors, with incorporation or reduction of molecular oxygen"/>
    <property type="evidence" value="ECO:0007669"/>
    <property type="project" value="InterPro"/>
</dbReference>
<comment type="cofactor">
    <cofactor evidence="1">
        <name>heme</name>
        <dbReference type="ChEBI" id="CHEBI:30413"/>
    </cofactor>
</comment>
<evidence type="ECO:0000256" key="9">
    <source>
        <dbReference type="ARBA" id="ARBA00023002"/>
    </source>
</evidence>
<gene>
    <name evidence="14" type="ORF">WOLCODRAFT_76832</name>
</gene>
<feature type="region of interest" description="Disordered" evidence="13">
    <location>
        <begin position="78"/>
        <end position="100"/>
    </location>
</feature>
<feature type="non-terminal residue" evidence="14">
    <location>
        <position position="1"/>
    </location>
</feature>